<organism evidence="2 3">
    <name type="scientific">Pleurodeles waltl</name>
    <name type="common">Iberian ribbed newt</name>
    <dbReference type="NCBI Taxonomy" id="8319"/>
    <lineage>
        <taxon>Eukaryota</taxon>
        <taxon>Metazoa</taxon>
        <taxon>Chordata</taxon>
        <taxon>Craniata</taxon>
        <taxon>Vertebrata</taxon>
        <taxon>Euteleostomi</taxon>
        <taxon>Amphibia</taxon>
        <taxon>Batrachia</taxon>
        <taxon>Caudata</taxon>
        <taxon>Salamandroidea</taxon>
        <taxon>Salamandridae</taxon>
        <taxon>Pleurodelinae</taxon>
        <taxon>Pleurodeles</taxon>
    </lineage>
</organism>
<sequence length="98" mass="9791">MCNCDGPSGGDLYTDLTGADAASSAPEVPAKGTNQRSLRSRKAGPAPGTAGSRLAEKPASGREDARHGGAGESGADGDDEEDEEKAGRVTESSATREG</sequence>
<evidence type="ECO:0000313" key="3">
    <source>
        <dbReference type="Proteomes" id="UP001066276"/>
    </source>
</evidence>
<feature type="compositionally biased region" description="Basic and acidic residues" evidence="1">
    <location>
        <begin position="54"/>
        <end position="69"/>
    </location>
</feature>
<feature type="region of interest" description="Disordered" evidence="1">
    <location>
        <begin position="1"/>
        <end position="98"/>
    </location>
</feature>
<reference evidence="2" key="1">
    <citation type="journal article" date="2022" name="bioRxiv">
        <title>Sequencing and chromosome-scale assembly of the giantPleurodeles waltlgenome.</title>
        <authorList>
            <person name="Brown T."/>
            <person name="Elewa A."/>
            <person name="Iarovenko S."/>
            <person name="Subramanian E."/>
            <person name="Araus A.J."/>
            <person name="Petzold A."/>
            <person name="Susuki M."/>
            <person name="Suzuki K.-i.T."/>
            <person name="Hayashi T."/>
            <person name="Toyoda A."/>
            <person name="Oliveira C."/>
            <person name="Osipova E."/>
            <person name="Leigh N.D."/>
            <person name="Simon A."/>
            <person name="Yun M.H."/>
        </authorList>
    </citation>
    <scope>NUCLEOTIDE SEQUENCE</scope>
    <source>
        <strain evidence="2">20211129_DDA</strain>
        <tissue evidence="2">Liver</tissue>
    </source>
</reference>
<gene>
    <name evidence="2" type="ORF">NDU88_001364</name>
</gene>
<protein>
    <submittedName>
        <fullName evidence="2">Uncharacterized protein</fullName>
    </submittedName>
</protein>
<evidence type="ECO:0000313" key="2">
    <source>
        <dbReference type="EMBL" id="KAJ1103947.1"/>
    </source>
</evidence>
<comment type="caution">
    <text evidence="2">The sequence shown here is derived from an EMBL/GenBank/DDBJ whole genome shotgun (WGS) entry which is preliminary data.</text>
</comment>
<evidence type="ECO:0000256" key="1">
    <source>
        <dbReference type="SAM" id="MobiDB-lite"/>
    </source>
</evidence>
<keyword evidence="3" id="KW-1185">Reference proteome</keyword>
<feature type="compositionally biased region" description="Acidic residues" evidence="1">
    <location>
        <begin position="75"/>
        <end position="84"/>
    </location>
</feature>
<proteinExistence type="predicted"/>
<dbReference type="Proteomes" id="UP001066276">
    <property type="component" value="Chromosome 9"/>
</dbReference>
<name>A0AAV7MKA8_PLEWA</name>
<dbReference type="EMBL" id="JANPWB010000013">
    <property type="protein sequence ID" value="KAJ1103947.1"/>
    <property type="molecule type" value="Genomic_DNA"/>
</dbReference>
<accession>A0AAV7MKA8</accession>
<dbReference type="AlphaFoldDB" id="A0AAV7MKA8"/>